<dbReference type="Proteomes" id="UP000006729">
    <property type="component" value="Chromosome 4"/>
</dbReference>
<evidence type="ECO:0000313" key="2">
    <source>
        <dbReference type="Proteomes" id="UP000006729"/>
    </source>
</evidence>
<dbReference type="Gramene" id="Potri.004G065600.1.v4.1">
    <property type="protein sequence ID" value="Potri.004G065600.1.v4.1"/>
    <property type="gene ID" value="Potri.004G065600.v4.1"/>
</dbReference>
<sequence>MLEAIACTGKARSLVLFHLINWLSLSKVWKCMLFCHLQADVEGYELKPVALGTSRELHVDQSCFAIGNPYEY</sequence>
<reference evidence="1 2" key="1">
    <citation type="journal article" date="2006" name="Science">
        <title>The genome of black cottonwood, Populus trichocarpa (Torr. &amp; Gray).</title>
        <authorList>
            <person name="Tuskan G.A."/>
            <person name="Difazio S."/>
            <person name="Jansson S."/>
            <person name="Bohlmann J."/>
            <person name="Grigoriev I."/>
            <person name="Hellsten U."/>
            <person name="Putnam N."/>
            <person name="Ralph S."/>
            <person name="Rombauts S."/>
            <person name="Salamov A."/>
            <person name="Schein J."/>
            <person name="Sterck L."/>
            <person name="Aerts A."/>
            <person name="Bhalerao R.R."/>
            <person name="Bhalerao R.P."/>
            <person name="Blaudez D."/>
            <person name="Boerjan W."/>
            <person name="Brun A."/>
            <person name="Brunner A."/>
            <person name="Busov V."/>
            <person name="Campbell M."/>
            <person name="Carlson J."/>
            <person name="Chalot M."/>
            <person name="Chapman J."/>
            <person name="Chen G.L."/>
            <person name="Cooper D."/>
            <person name="Coutinho P.M."/>
            <person name="Couturier J."/>
            <person name="Covert S."/>
            <person name="Cronk Q."/>
            <person name="Cunningham R."/>
            <person name="Davis J."/>
            <person name="Degroeve S."/>
            <person name="Dejardin A."/>
            <person name="Depamphilis C."/>
            <person name="Detter J."/>
            <person name="Dirks B."/>
            <person name="Dubchak I."/>
            <person name="Duplessis S."/>
            <person name="Ehlting J."/>
            <person name="Ellis B."/>
            <person name="Gendler K."/>
            <person name="Goodstein D."/>
            <person name="Gribskov M."/>
            <person name="Grimwood J."/>
            <person name="Groover A."/>
            <person name="Gunter L."/>
            <person name="Hamberger B."/>
            <person name="Heinze B."/>
            <person name="Helariutta Y."/>
            <person name="Henrissat B."/>
            <person name="Holligan D."/>
            <person name="Holt R."/>
            <person name="Huang W."/>
            <person name="Islam-Faridi N."/>
            <person name="Jones S."/>
            <person name="Jones-Rhoades M."/>
            <person name="Jorgensen R."/>
            <person name="Joshi C."/>
            <person name="Kangasjarvi J."/>
            <person name="Karlsson J."/>
            <person name="Kelleher C."/>
            <person name="Kirkpatrick R."/>
            <person name="Kirst M."/>
            <person name="Kohler A."/>
            <person name="Kalluri U."/>
            <person name="Larimer F."/>
            <person name="Leebens-Mack J."/>
            <person name="Leple J.C."/>
            <person name="Locascio P."/>
            <person name="Lou Y."/>
            <person name="Lucas S."/>
            <person name="Martin F."/>
            <person name="Montanini B."/>
            <person name="Napoli C."/>
            <person name="Nelson D.R."/>
            <person name="Nelson C."/>
            <person name="Nieminen K."/>
            <person name="Nilsson O."/>
            <person name="Pereda V."/>
            <person name="Peter G."/>
            <person name="Philippe R."/>
            <person name="Pilate G."/>
            <person name="Poliakov A."/>
            <person name="Razumovskaya J."/>
            <person name="Richardson P."/>
            <person name="Rinaldi C."/>
            <person name="Ritland K."/>
            <person name="Rouze P."/>
            <person name="Ryaboy D."/>
            <person name="Schmutz J."/>
            <person name="Schrader J."/>
            <person name="Segerman B."/>
            <person name="Shin H."/>
            <person name="Siddiqui A."/>
            <person name="Sterky F."/>
            <person name="Terry A."/>
            <person name="Tsai C.J."/>
            <person name="Uberbacher E."/>
            <person name="Unneberg P."/>
            <person name="Vahala J."/>
            <person name="Wall K."/>
            <person name="Wessler S."/>
            <person name="Yang G."/>
            <person name="Yin T."/>
            <person name="Douglas C."/>
            <person name="Marra M."/>
            <person name="Sandberg G."/>
            <person name="Van de Peer Y."/>
            <person name="Rokhsar D."/>
        </authorList>
    </citation>
    <scope>NUCLEOTIDE SEQUENCE [LARGE SCALE GENOMIC DNA]</scope>
    <source>
        <strain evidence="2">cv. Nisqually</strain>
    </source>
</reference>
<accession>A0A2K2AQU2</accession>
<keyword evidence="2" id="KW-1185">Reference proteome</keyword>
<evidence type="ECO:0000313" key="1">
    <source>
        <dbReference type="EMBL" id="PNT39895.1"/>
    </source>
</evidence>
<dbReference type="STRING" id="3694.A0A2K2AQU2"/>
<dbReference type="EMBL" id="CM009293">
    <property type="protein sequence ID" value="PNT39895.1"/>
    <property type="molecule type" value="Genomic_DNA"/>
</dbReference>
<protein>
    <submittedName>
        <fullName evidence="1">Uncharacterized protein</fullName>
    </submittedName>
</protein>
<gene>
    <name evidence="1" type="ORF">POPTR_004G065600</name>
</gene>
<dbReference type="AlphaFoldDB" id="A0A2K2AQU2"/>
<dbReference type="Gramene" id="Potri.004G065600.2.v4.1">
    <property type="protein sequence ID" value="Potri.004G065600.2.v4.1"/>
    <property type="gene ID" value="Potri.004G065600.v4.1"/>
</dbReference>
<name>A0A2K2AQU2_POPTR</name>
<dbReference type="InParanoid" id="A0A2K2AQU2"/>
<proteinExistence type="predicted"/>
<organism evidence="1 2">
    <name type="scientific">Populus trichocarpa</name>
    <name type="common">Western balsam poplar</name>
    <name type="synonym">Populus balsamifera subsp. trichocarpa</name>
    <dbReference type="NCBI Taxonomy" id="3694"/>
    <lineage>
        <taxon>Eukaryota</taxon>
        <taxon>Viridiplantae</taxon>
        <taxon>Streptophyta</taxon>
        <taxon>Embryophyta</taxon>
        <taxon>Tracheophyta</taxon>
        <taxon>Spermatophyta</taxon>
        <taxon>Magnoliopsida</taxon>
        <taxon>eudicotyledons</taxon>
        <taxon>Gunneridae</taxon>
        <taxon>Pentapetalae</taxon>
        <taxon>rosids</taxon>
        <taxon>fabids</taxon>
        <taxon>Malpighiales</taxon>
        <taxon>Salicaceae</taxon>
        <taxon>Saliceae</taxon>
        <taxon>Populus</taxon>
    </lineage>
</organism>